<protein>
    <submittedName>
        <fullName evidence="2">Uncharacterized protein</fullName>
    </submittedName>
</protein>
<keyword evidence="3" id="KW-1185">Reference proteome</keyword>
<name>A0A017S4R0_ASPRC</name>
<organism evidence="2 3">
    <name type="scientific">Aspergillus ruber (strain CBS 135680)</name>
    <dbReference type="NCBI Taxonomy" id="1388766"/>
    <lineage>
        <taxon>Eukaryota</taxon>
        <taxon>Fungi</taxon>
        <taxon>Dikarya</taxon>
        <taxon>Ascomycota</taxon>
        <taxon>Pezizomycotina</taxon>
        <taxon>Eurotiomycetes</taxon>
        <taxon>Eurotiomycetidae</taxon>
        <taxon>Eurotiales</taxon>
        <taxon>Aspergillaceae</taxon>
        <taxon>Aspergillus</taxon>
        <taxon>Aspergillus subgen. Aspergillus</taxon>
    </lineage>
</organism>
<evidence type="ECO:0000313" key="3">
    <source>
        <dbReference type="Proteomes" id="UP000019804"/>
    </source>
</evidence>
<dbReference type="GeneID" id="63695546"/>
<proteinExistence type="predicted"/>
<feature type="compositionally biased region" description="Low complexity" evidence="1">
    <location>
        <begin position="174"/>
        <end position="204"/>
    </location>
</feature>
<dbReference type="EMBL" id="KK088443">
    <property type="protein sequence ID" value="EYE91589.1"/>
    <property type="molecule type" value="Genomic_DNA"/>
</dbReference>
<gene>
    <name evidence="2" type="ORF">EURHEDRAFT_405907</name>
</gene>
<dbReference type="HOGENOM" id="CLU_1165631_0_0_1"/>
<accession>A0A017S4R0</accession>
<evidence type="ECO:0000313" key="2">
    <source>
        <dbReference type="EMBL" id="EYE91589.1"/>
    </source>
</evidence>
<dbReference type="RefSeq" id="XP_040635279.1">
    <property type="nucleotide sequence ID" value="XM_040780422.1"/>
</dbReference>
<evidence type="ECO:0000256" key="1">
    <source>
        <dbReference type="SAM" id="MobiDB-lite"/>
    </source>
</evidence>
<dbReference type="OrthoDB" id="4510609at2759"/>
<reference evidence="3" key="1">
    <citation type="journal article" date="2014" name="Nat. Commun.">
        <title>Genomic adaptations of the halophilic Dead Sea filamentous fungus Eurotium rubrum.</title>
        <authorList>
            <person name="Kis-Papo T."/>
            <person name="Weig A.R."/>
            <person name="Riley R."/>
            <person name="Persoh D."/>
            <person name="Salamov A."/>
            <person name="Sun H."/>
            <person name="Lipzen A."/>
            <person name="Wasser S.P."/>
            <person name="Rambold G."/>
            <person name="Grigoriev I.V."/>
            <person name="Nevo E."/>
        </authorList>
    </citation>
    <scope>NUCLEOTIDE SEQUENCE [LARGE SCALE GENOMIC DNA]</scope>
    <source>
        <strain evidence="3">CBS 135680</strain>
    </source>
</reference>
<feature type="compositionally biased region" description="Acidic residues" evidence="1">
    <location>
        <begin position="134"/>
        <end position="145"/>
    </location>
</feature>
<dbReference type="AlphaFoldDB" id="A0A017S4R0"/>
<dbReference type="Proteomes" id="UP000019804">
    <property type="component" value="Unassembled WGS sequence"/>
</dbReference>
<feature type="region of interest" description="Disordered" evidence="1">
    <location>
        <begin position="122"/>
        <end position="238"/>
    </location>
</feature>
<feature type="compositionally biased region" description="Acidic residues" evidence="1">
    <location>
        <begin position="207"/>
        <end position="238"/>
    </location>
</feature>
<sequence>MNLNFHLAKTDEFPNIQQTFKYNLRNSVMVLARDIPSTLETPQNNMPFPTEDDNTSVLSTCHPIPILFARSLTTGTATSIAKVKNEQKPQVVGYAFLGPCFKNTMRNASETRRVNNMVFEGGKSIDPANLQFDFPDDAGDGDSSSDNDSGYSGGDGDGDGSEAGSVESEDRAGSEGSAASYDSYGSQSSQGSRTSVSSAESGHNSDNDEEEDSDIEENDWDDDEDPYGEVEDDGFEFD</sequence>